<name>A0ABD0RA05_CIRMR</name>
<sequence>HRDLPFVDYAWESGLDDATINSLFWTGANYYRPVDLPDTYRTELEARYPPVSGPNPEPAHRPIQSPDNPHPDSRATEQSPMGVTVQEIATEPEPIESDQVRGPATMPAMVDIPVGREGAEDSTTHCTAEVELPAYPELSACLYFPSTLLPSLCYLLLLALLPQSHHHCPLTALLLTLSPPICAVGSPRVCQSPTELWLEDPSSTPPASESWTPPRPSDPPAPPQLAAPSSPPLPVGPPAPPGFIFPPAPPWSVVVPPSPQDYTPPAATHRPVPPAPVGSSLPPALPQSSVTPAPLRTSRSLPPPWPSGSSVSPKIISSVSTYIMVITILQWNARSLIVNGQ</sequence>
<evidence type="ECO:0000256" key="1">
    <source>
        <dbReference type="SAM" id="MobiDB-lite"/>
    </source>
</evidence>
<feature type="non-terminal residue" evidence="2">
    <location>
        <position position="1"/>
    </location>
</feature>
<feature type="compositionally biased region" description="Polar residues" evidence="1">
    <location>
        <begin position="201"/>
        <end position="211"/>
    </location>
</feature>
<gene>
    <name evidence="2" type="ORF">M9458_008773</name>
</gene>
<keyword evidence="3" id="KW-1185">Reference proteome</keyword>
<protein>
    <submittedName>
        <fullName evidence="2">Uncharacterized protein</fullName>
    </submittedName>
</protein>
<evidence type="ECO:0000313" key="3">
    <source>
        <dbReference type="Proteomes" id="UP001529510"/>
    </source>
</evidence>
<reference evidence="2 3" key="1">
    <citation type="submission" date="2024-05" db="EMBL/GenBank/DDBJ databases">
        <title>Genome sequencing and assembly of Indian major carp, Cirrhinus mrigala (Hamilton, 1822).</title>
        <authorList>
            <person name="Mohindra V."/>
            <person name="Chowdhury L.M."/>
            <person name="Lal K."/>
            <person name="Jena J.K."/>
        </authorList>
    </citation>
    <scope>NUCLEOTIDE SEQUENCE [LARGE SCALE GENOMIC DNA]</scope>
    <source>
        <strain evidence="2">CM1030</strain>
        <tissue evidence="2">Blood</tissue>
    </source>
</reference>
<accession>A0ABD0RA05</accession>
<feature type="compositionally biased region" description="Pro residues" evidence="1">
    <location>
        <begin position="213"/>
        <end position="239"/>
    </location>
</feature>
<organism evidence="2 3">
    <name type="scientific">Cirrhinus mrigala</name>
    <name type="common">Mrigala</name>
    <dbReference type="NCBI Taxonomy" id="683832"/>
    <lineage>
        <taxon>Eukaryota</taxon>
        <taxon>Metazoa</taxon>
        <taxon>Chordata</taxon>
        <taxon>Craniata</taxon>
        <taxon>Vertebrata</taxon>
        <taxon>Euteleostomi</taxon>
        <taxon>Actinopterygii</taxon>
        <taxon>Neopterygii</taxon>
        <taxon>Teleostei</taxon>
        <taxon>Ostariophysi</taxon>
        <taxon>Cypriniformes</taxon>
        <taxon>Cyprinidae</taxon>
        <taxon>Labeoninae</taxon>
        <taxon>Labeonini</taxon>
        <taxon>Cirrhinus</taxon>
    </lineage>
</organism>
<comment type="caution">
    <text evidence="2">The sequence shown here is derived from an EMBL/GenBank/DDBJ whole genome shotgun (WGS) entry which is preliminary data.</text>
</comment>
<dbReference type="EMBL" id="JAMKFB020000004">
    <property type="protein sequence ID" value="KAL0195201.1"/>
    <property type="molecule type" value="Genomic_DNA"/>
</dbReference>
<feature type="region of interest" description="Disordered" evidence="1">
    <location>
        <begin position="46"/>
        <end position="80"/>
    </location>
</feature>
<dbReference type="Proteomes" id="UP001529510">
    <property type="component" value="Unassembled WGS sequence"/>
</dbReference>
<evidence type="ECO:0000313" key="2">
    <source>
        <dbReference type="EMBL" id="KAL0195201.1"/>
    </source>
</evidence>
<feature type="region of interest" description="Disordered" evidence="1">
    <location>
        <begin position="196"/>
        <end position="239"/>
    </location>
</feature>
<feature type="region of interest" description="Disordered" evidence="1">
    <location>
        <begin position="261"/>
        <end position="310"/>
    </location>
</feature>
<proteinExistence type="predicted"/>
<dbReference type="AlphaFoldDB" id="A0ABD0RA05"/>